<dbReference type="GO" id="GO:0006289">
    <property type="term" value="P:nucleotide-excision repair"/>
    <property type="evidence" value="ECO:0007669"/>
    <property type="project" value="UniProtKB-UniRule"/>
</dbReference>
<comment type="similarity">
    <text evidence="1">Belongs to the UvrC family.</text>
</comment>
<name>A0A162J187_9FUSO</name>
<dbReference type="PANTHER" id="PTHR30562">
    <property type="entry name" value="UVRC/OXIDOREDUCTASE"/>
    <property type="match status" value="1"/>
</dbReference>
<sequence>MEIGKWNIPENPGVYLMKEKNKIIYVGKAKNLYKRVKSYFQKEVDREKTRELVKHIDDIEYILCPSELDALLLENNLIKKYNPKYNIALKDEKTYPYLSLSKETFPALHMIRKTKHLDLEHYEYFGPYPFGAWKLKKILLKLFKVRDCFWNMNKKYKRPCLKYDMKTCLGPCVHKEVREEYQEMVAKVRQILKGNTRECIQGLRSAMEEMAETFQFEKAIVLREQIQELSNLEKEQISEYGKEIDEDVFVWKEVYERMFLCVLNVREGKILGKISSNFLLEEKVYENLEEELLLSYYRKYPLPKSIVLEEKYQQVLEEGISHLEMLFEKKIERYFPKIKSRRGELLNMALLNLEKDIENFHLKKEVIEEGMKELYSFLGLKHFPRRIECFDISNIQGKDAVASMSVSIEGKAAKGEYRKFKIQCKDTPDDFAMMREVIYRRYSKLEAKDFPDVILIDGGLGQINSAGAVLEELGKIQFTDLLSLAKRDEEVYKYGEGLPYSIPKDKEALKIFQRVRDEAHRFGITYHRKLRSKRVISSELDTIEGIGEVRKKKLLKKFSSVAGVKAATLEELEECVPKNVAIRIKEELGG</sequence>
<dbReference type="eggNOG" id="COG0322">
    <property type="taxonomic scope" value="Bacteria"/>
</dbReference>
<dbReference type="EMBL" id="LVEA01000027">
    <property type="protein sequence ID" value="KYL04855.1"/>
    <property type="molecule type" value="Genomic_DNA"/>
</dbReference>
<organism evidence="2 3">
    <name type="scientific">Fusobacterium necrophorum subsp. funduliforme</name>
    <dbReference type="NCBI Taxonomy" id="143387"/>
    <lineage>
        <taxon>Bacteria</taxon>
        <taxon>Fusobacteriati</taxon>
        <taxon>Fusobacteriota</taxon>
        <taxon>Fusobacteriia</taxon>
        <taxon>Fusobacteriales</taxon>
        <taxon>Fusobacteriaceae</taxon>
        <taxon>Fusobacterium</taxon>
    </lineage>
</organism>
<dbReference type="InterPro" id="IPR047296">
    <property type="entry name" value="GIY-YIG_UvrC_Cho"/>
</dbReference>
<dbReference type="Gene3D" id="4.10.860.10">
    <property type="entry name" value="UVR domain"/>
    <property type="match status" value="1"/>
</dbReference>
<dbReference type="GO" id="GO:0009432">
    <property type="term" value="P:SOS response"/>
    <property type="evidence" value="ECO:0007669"/>
    <property type="project" value="UniProtKB-UniRule"/>
</dbReference>
<keyword evidence="1" id="KW-0963">Cytoplasm</keyword>
<dbReference type="SUPFAM" id="SSF82771">
    <property type="entry name" value="GIY-YIG endonuclease"/>
    <property type="match status" value="1"/>
</dbReference>
<dbReference type="InterPro" id="IPR038476">
    <property type="entry name" value="UvrC_RNase_H_dom_sf"/>
</dbReference>
<dbReference type="CDD" id="cd10434">
    <property type="entry name" value="GIY-YIG_UvrC_Cho"/>
    <property type="match status" value="1"/>
</dbReference>
<dbReference type="Pfam" id="PF08459">
    <property type="entry name" value="UvrC_RNaseH_dom"/>
    <property type="match status" value="1"/>
</dbReference>
<keyword evidence="1" id="KW-0228">DNA excision</keyword>
<dbReference type="PROSITE" id="PS50164">
    <property type="entry name" value="GIY_YIG"/>
    <property type="match status" value="1"/>
</dbReference>
<dbReference type="AlphaFoldDB" id="A0A162J187"/>
<keyword evidence="1" id="KW-0234">DNA repair</keyword>
<protein>
    <recommendedName>
        <fullName evidence="1">UvrABC system protein C</fullName>
        <shortName evidence="1">Protein UvrC</shortName>
    </recommendedName>
    <alternativeName>
        <fullName evidence="1">Excinuclease ABC subunit C</fullName>
    </alternativeName>
</protein>
<dbReference type="InterPro" id="IPR036876">
    <property type="entry name" value="UVR_dom_sf"/>
</dbReference>
<dbReference type="Gene3D" id="3.30.420.340">
    <property type="entry name" value="UvrC, RNAse H endonuclease domain"/>
    <property type="match status" value="1"/>
</dbReference>
<gene>
    <name evidence="1" type="primary">uvrC</name>
    <name evidence="2" type="ORF">A2J07_10065</name>
</gene>
<dbReference type="GO" id="GO:0005737">
    <property type="term" value="C:cytoplasm"/>
    <property type="evidence" value="ECO:0007669"/>
    <property type="project" value="UniProtKB-SubCell"/>
</dbReference>
<dbReference type="GeneID" id="75076641"/>
<dbReference type="Gene3D" id="3.40.1440.10">
    <property type="entry name" value="GIY-YIG endonuclease"/>
    <property type="match status" value="1"/>
</dbReference>
<dbReference type="InterPro" id="IPR001162">
    <property type="entry name" value="UvrC_RNase_H_dom"/>
</dbReference>
<dbReference type="Gene3D" id="1.10.150.20">
    <property type="entry name" value="5' to 3' exonuclease, C-terminal subdomain"/>
    <property type="match status" value="1"/>
</dbReference>
<evidence type="ECO:0000313" key="3">
    <source>
        <dbReference type="Proteomes" id="UP000075816"/>
    </source>
</evidence>
<dbReference type="FunFam" id="3.40.1440.10:FF:000001">
    <property type="entry name" value="UvrABC system protein C"/>
    <property type="match status" value="1"/>
</dbReference>
<dbReference type="GO" id="GO:0003677">
    <property type="term" value="F:DNA binding"/>
    <property type="evidence" value="ECO:0007669"/>
    <property type="project" value="UniProtKB-UniRule"/>
</dbReference>
<dbReference type="NCBIfam" id="TIGR00194">
    <property type="entry name" value="uvrC"/>
    <property type="match status" value="1"/>
</dbReference>
<dbReference type="GO" id="GO:0009380">
    <property type="term" value="C:excinuclease repair complex"/>
    <property type="evidence" value="ECO:0007669"/>
    <property type="project" value="InterPro"/>
</dbReference>
<dbReference type="InterPro" id="IPR035901">
    <property type="entry name" value="GIY-YIG_endonuc_sf"/>
</dbReference>
<dbReference type="RefSeq" id="WP_005958181.1">
    <property type="nucleotide sequence ID" value="NZ_CAXOUE010000020.1"/>
</dbReference>
<dbReference type="KEGG" id="fnf:BSQ88_09395"/>
<dbReference type="HAMAP" id="MF_00203">
    <property type="entry name" value="UvrC"/>
    <property type="match status" value="1"/>
</dbReference>
<keyword evidence="1" id="KW-0227">DNA damage</keyword>
<comment type="caution">
    <text evidence="2">The sequence shown here is derived from an EMBL/GenBank/DDBJ whole genome shotgun (WGS) entry which is preliminary data.</text>
</comment>
<dbReference type="InterPro" id="IPR004791">
    <property type="entry name" value="UvrC"/>
</dbReference>
<keyword evidence="1" id="KW-0742">SOS response</keyword>
<dbReference type="PANTHER" id="PTHR30562:SF1">
    <property type="entry name" value="UVRABC SYSTEM PROTEIN C"/>
    <property type="match status" value="1"/>
</dbReference>
<dbReference type="GO" id="GO:0009381">
    <property type="term" value="F:excinuclease ABC activity"/>
    <property type="evidence" value="ECO:0007669"/>
    <property type="project" value="UniProtKB-UniRule"/>
</dbReference>
<dbReference type="PROSITE" id="PS50165">
    <property type="entry name" value="UVRC"/>
    <property type="match status" value="1"/>
</dbReference>
<dbReference type="InterPro" id="IPR010994">
    <property type="entry name" value="RuvA_2-like"/>
</dbReference>
<reference evidence="2 3" key="1">
    <citation type="submission" date="2016-03" db="EMBL/GenBank/DDBJ databases">
        <title>Comparative genomics of human isolates of Fusobacterium necrophorum.</title>
        <authorList>
            <person name="Jensen A."/>
            <person name="Bank S."/>
            <person name="Andersen P.S."/>
            <person name="Kristensen L.H."/>
            <person name="Prag J."/>
        </authorList>
    </citation>
    <scope>NUCLEOTIDE SEQUENCE [LARGE SCALE GENOMIC DNA]</scope>
    <source>
        <strain evidence="2 3">LS_1264</strain>
    </source>
</reference>
<dbReference type="SMART" id="SM00465">
    <property type="entry name" value="GIYc"/>
    <property type="match status" value="1"/>
</dbReference>
<dbReference type="PROSITE" id="PS50151">
    <property type="entry name" value="UVR"/>
    <property type="match status" value="1"/>
</dbReference>
<dbReference type="Pfam" id="PF14520">
    <property type="entry name" value="HHH_5"/>
    <property type="match status" value="1"/>
</dbReference>
<accession>A0A162J187</accession>
<dbReference type="InterPro" id="IPR050066">
    <property type="entry name" value="UvrABC_protein_C"/>
</dbReference>
<comment type="subcellular location">
    <subcellularLocation>
        <location evidence="1">Cytoplasm</location>
    </subcellularLocation>
</comment>
<proteinExistence type="inferred from homology"/>
<comment type="function">
    <text evidence="1">The UvrABC repair system catalyzes the recognition and processing of DNA lesions. UvrC both incises the 5' and 3' sides of the lesion. The N-terminal half is responsible for the 3' incision and the C-terminal half is responsible for the 5' incision.</text>
</comment>
<keyword evidence="1" id="KW-0267">Excision nuclease</keyword>
<dbReference type="Pfam" id="PF02151">
    <property type="entry name" value="UVR"/>
    <property type="match status" value="1"/>
</dbReference>
<dbReference type="Pfam" id="PF22920">
    <property type="entry name" value="UvrC_RNaseH"/>
    <property type="match status" value="1"/>
</dbReference>
<dbReference type="InterPro" id="IPR001943">
    <property type="entry name" value="UVR_dom"/>
</dbReference>
<dbReference type="InterPro" id="IPR000305">
    <property type="entry name" value="GIY-YIG_endonuc"/>
</dbReference>
<comment type="subunit">
    <text evidence="1">Interacts with UvrB in an incision complex.</text>
</comment>
<dbReference type="Pfam" id="PF01541">
    <property type="entry name" value="GIY-YIG"/>
    <property type="match status" value="1"/>
</dbReference>
<dbReference type="Proteomes" id="UP000075816">
    <property type="component" value="Unassembled WGS sequence"/>
</dbReference>
<dbReference type="SUPFAM" id="SSF46600">
    <property type="entry name" value="C-terminal UvrC-binding domain of UvrB"/>
    <property type="match status" value="1"/>
</dbReference>
<evidence type="ECO:0000313" key="2">
    <source>
        <dbReference type="EMBL" id="KYL04855.1"/>
    </source>
</evidence>
<evidence type="ECO:0000256" key="1">
    <source>
        <dbReference type="HAMAP-Rule" id="MF_00203"/>
    </source>
</evidence>
<dbReference type="SUPFAM" id="SSF47781">
    <property type="entry name" value="RuvA domain 2-like"/>
    <property type="match status" value="1"/>
</dbReference>